<gene>
    <name evidence="1" type="ORF">DFH05DRAFT_1362107</name>
</gene>
<proteinExistence type="predicted"/>
<protein>
    <submittedName>
        <fullName evidence="1">Uncharacterized protein</fullName>
    </submittedName>
</protein>
<name>A0A9W8PC50_9AGAR</name>
<evidence type="ECO:0000313" key="2">
    <source>
        <dbReference type="Proteomes" id="UP001142393"/>
    </source>
</evidence>
<sequence length="69" mass="7376">GSMQAVNFETFIFSNGSINACYLNTTLNVPCEQGSVTPVGVDARNVKDVQAAIAFAQVWNLRVVVKNTG</sequence>
<keyword evidence="2" id="KW-1185">Reference proteome</keyword>
<organism evidence="1 2">
    <name type="scientific">Lentinula detonsa</name>
    <dbReference type="NCBI Taxonomy" id="2804962"/>
    <lineage>
        <taxon>Eukaryota</taxon>
        <taxon>Fungi</taxon>
        <taxon>Dikarya</taxon>
        <taxon>Basidiomycota</taxon>
        <taxon>Agaricomycotina</taxon>
        <taxon>Agaricomycetes</taxon>
        <taxon>Agaricomycetidae</taxon>
        <taxon>Agaricales</taxon>
        <taxon>Marasmiineae</taxon>
        <taxon>Omphalotaceae</taxon>
        <taxon>Lentinula</taxon>
    </lineage>
</organism>
<dbReference type="EMBL" id="JANVFU010000001">
    <property type="protein sequence ID" value="KAJ3751142.1"/>
    <property type="molecule type" value="Genomic_DNA"/>
</dbReference>
<dbReference type="InterPro" id="IPR016169">
    <property type="entry name" value="FAD-bd_PCMH_sub2"/>
</dbReference>
<feature type="non-terminal residue" evidence="1">
    <location>
        <position position="69"/>
    </location>
</feature>
<accession>A0A9W8PC50</accession>
<dbReference type="AlphaFoldDB" id="A0A9W8PC50"/>
<comment type="caution">
    <text evidence="1">The sequence shown here is derived from an EMBL/GenBank/DDBJ whole genome shotgun (WGS) entry which is preliminary data.</text>
</comment>
<dbReference type="Proteomes" id="UP001142393">
    <property type="component" value="Unassembled WGS sequence"/>
</dbReference>
<feature type="non-terminal residue" evidence="1">
    <location>
        <position position="1"/>
    </location>
</feature>
<reference evidence="1 2" key="1">
    <citation type="journal article" date="2023" name="Proc. Natl. Acad. Sci. U.S.A.">
        <title>A global phylogenomic analysis of the shiitake genus Lentinula.</title>
        <authorList>
            <person name="Sierra-Patev S."/>
            <person name="Min B."/>
            <person name="Naranjo-Ortiz M."/>
            <person name="Looney B."/>
            <person name="Konkel Z."/>
            <person name="Slot J.C."/>
            <person name="Sakamoto Y."/>
            <person name="Steenwyk J.L."/>
            <person name="Rokas A."/>
            <person name="Carro J."/>
            <person name="Camarero S."/>
            <person name="Ferreira P."/>
            <person name="Molpeceres G."/>
            <person name="Ruiz-Duenas F.J."/>
            <person name="Serrano A."/>
            <person name="Henrissat B."/>
            <person name="Drula E."/>
            <person name="Hughes K.W."/>
            <person name="Mata J.L."/>
            <person name="Ishikawa N.K."/>
            <person name="Vargas-Isla R."/>
            <person name="Ushijima S."/>
            <person name="Smith C.A."/>
            <person name="Donoghue J."/>
            <person name="Ahrendt S."/>
            <person name="Andreopoulos W."/>
            <person name="He G."/>
            <person name="LaButti K."/>
            <person name="Lipzen A."/>
            <person name="Ng V."/>
            <person name="Riley R."/>
            <person name="Sandor L."/>
            <person name="Barry K."/>
            <person name="Martinez A.T."/>
            <person name="Xiao Y."/>
            <person name="Gibbons J.G."/>
            <person name="Terashima K."/>
            <person name="Grigoriev I.V."/>
            <person name="Hibbett D."/>
        </authorList>
    </citation>
    <scope>NUCLEOTIDE SEQUENCE [LARGE SCALE GENOMIC DNA]</scope>
    <source>
        <strain evidence="1 2">TFB7810</strain>
    </source>
</reference>
<dbReference type="Gene3D" id="3.30.465.10">
    <property type="match status" value="1"/>
</dbReference>
<evidence type="ECO:0000313" key="1">
    <source>
        <dbReference type="EMBL" id="KAJ3751142.1"/>
    </source>
</evidence>